<reference evidence="3 4" key="2">
    <citation type="submission" date="2020-03" db="EMBL/GenBank/DDBJ databases">
        <authorList>
            <person name="Ichikawa N."/>
            <person name="Kimura A."/>
            <person name="Kitahashi Y."/>
            <person name="Uohara A."/>
        </authorList>
    </citation>
    <scope>NUCLEOTIDE SEQUENCE [LARGE SCALE GENOMIC DNA]</scope>
    <source>
        <strain evidence="3 4">NBRC 108639</strain>
    </source>
</reference>
<keyword evidence="1" id="KW-1133">Transmembrane helix</keyword>
<keyword evidence="4" id="KW-1185">Reference proteome</keyword>
<dbReference type="EMBL" id="BLPF01000001">
    <property type="protein sequence ID" value="GFJ76097.1"/>
    <property type="molecule type" value="Genomic_DNA"/>
</dbReference>
<feature type="transmembrane region" description="Helical" evidence="1">
    <location>
        <begin position="400"/>
        <end position="421"/>
    </location>
</feature>
<dbReference type="PANTHER" id="PTHR48174:SF5">
    <property type="entry name" value="VACUOLAR PROTEIN SORTING-ASSOCIATED PROTEIN 62"/>
    <property type="match status" value="1"/>
</dbReference>
<feature type="chain" id="PRO_5038778176" description="DUF946 domain-containing protein" evidence="2">
    <location>
        <begin position="25"/>
        <end position="652"/>
    </location>
</feature>
<evidence type="ECO:0000256" key="1">
    <source>
        <dbReference type="SAM" id="Phobius"/>
    </source>
</evidence>
<feature type="transmembrane region" description="Helical" evidence="1">
    <location>
        <begin position="441"/>
        <end position="459"/>
    </location>
</feature>
<comment type="caution">
    <text evidence="3">The sequence shown here is derived from an EMBL/GenBank/DDBJ whole genome shotgun (WGS) entry which is preliminary data.</text>
</comment>
<protein>
    <recommendedName>
        <fullName evidence="5">DUF946 domain-containing protein</fullName>
    </recommendedName>
</protein>
<name>A0A6V8K2T6_9ACTN</name>
<evidence type="ECO:0000313" key="3">
    <source>
        <dbReference type="EMBL" id="GFJ76097.1"/>
    </source>
</evidence>
<evidence type="ECO:0000313" key="4">
    <source>
        <dbReference type="Proteomes" id="UP000482800"/>
    </source>
</evidence>
<gene>
    <name evidence="3" type="ORF">Phou_002770</name>
</gene>
<sequence length="652" mass="69409">MRWVLAPALAAAGLLAAGGAPARADLGDETALAQRYAPVVRLVQQDEECGYGEPYRPMDVGVLFGQSTVALRGPWTSTDLVKIGPSASDLSAGRYEYHLDFPGNPLHPGCGYERWADRVNGGTPPAVYAHVATDPGYPGQVALQYWFFYAFNDFNNTHEGDWEMIQLVFDAPDAAGALEVEPEEVGYSQHEGAERAEWGDRKLEIVDGTHPVVHPAAGSHANFFEDALYLGSSGSQGVGCDDATSPSVELRPVVKVIPSDPAAAGEAFPWITFEGRWGELQTAFYNGPTGPNLKRQWTEPIAYAQDWRGRSYAVPAGGLLGTGATDFFCAGLRAGSDALRRTVDQPERVLLVAGIVAAFALYLVHRTRFRPAAPLRVARRRAWGQILAASAHMYLRRWHLFGGIGLAVLPIAGLVALLQWLALGTQNVLGIDLGGSGGVLATLPVVVGATVTLAGLGLVQAATARALTEVDEGRPIGPVRAYAMALRHLPRLLGAVVIAVTSVVVLGATLIGLPVAVWLAGRWSLVGQVIVLEGDPAPREPRPDARVSAATVLRALRRSSELVRGRWWKVAWLVVAGAGIFLALGPLVGFLLIFATDASFALVNIVAGVVYAVTLPFVALVTTYVYHDAAVSESIEPRKDTSELPSELPAPA</sequence>
<evidence type="ECO:0000256" key="2">
    <source>
        <dbReference type="SAM" id="SignalP"/>
    </source>
</evidence>
<dbReference type="Proteomes" id="UP000482800">
    <property type="component" value="Unassembled WGS sequence"/>
</dbReference>
<feature type="transmembrane region" description="Helical" evidence="1">
    <location>
        <begin position="601"/>
        <end position="626"/>
    </location>
</feature>
<dbReference type="RefSeq" id="WP_173052805.1">
    <property type="nucleotide sequence ID" value="NZ_BAABGO010000003.1"/>
</dbReference>
<organism evidence="3 4">
    <name type="scientific">Phytohabitans houttuyneae</name>
    <dbReference type="NCBI Taxonomy" id="1076126"/>
    <lineage>
        <taxon>Bacteria</taxon>
        <taxon>Bacillati</taxon>
        <taxon>Actinomycetota</taxon>
        <taxon>Actinomycetes</taxon>
        <taxon>Micromonosporales</taxon>
        <taxon>Micromonosporaceae</taxon>
    </lineage>
</organism>
<keyword evidence="2" id="KW-0732">Signal</keyword>
<feature type="signal peptide" evidence="2">
    <location>
        <begin position="1"/>
        <end position="24"/>
    </location>
</feature>
<evidence type="ECO:0008006" key="5">
    <source>
        <dbReference type="Google" id="ProtNLM"/>
    </source>
</evidence>
<dbReference type="AlphaFoldDB" id="A0A6V8K2T6"/>
<feature type="transmembrane region" description="Helical" evidence="1">
    <location>
        <begin position="349"/>
        <end position="365"/>
    </location>
</feature>
<reference evidence="3 4" key="1">
    <citation type="submission" date="2020-03" db="EMBL/GenBank/DDBJ databases">
        <title>Whole genome shotgun sequence of Phytohabitans houttuyneae NBRC 108639.</title>
        <authorList>
            <person name="Komaki H."/>
            <person name="Tamura T."/>
        </authorList>
    </citation>
    <scope>NUCLEOTIDE SEQUENCE [LARGE SCALE GENOMIC DNA]</scope>
    <source>
        <strain evidence="3 4">NBRC 108639</strain>
    </source>
</reference>
<feature type="transmembrane region" description="Helical" evidence="1">
    <location>
        <begin position="492"/>
        <end position="519"/>
    </location>
</feature>
<keyword evidence="1" id="KW-0472">Membrane</keyword>
<proteinExistence type="predicted"/>
<accession>A0A6V8K2T6</accession>
<feature type="transmembrane region" description="Helical" evidence="1">
    <location>
        <begin position="570"/>
        <end position="594"/>
    </location>
</feature>
<dbReference type="PANTHER" id="PTHR48174">
    <property type="entry name" value="DUF946 FAMILY PROTEIN"/>
    <property type="match status" value="1"/>
</dbReference>
<keyword evidence="1" id="KW-0812">Transmembrane</keyword>